<feature type="coiled-coil region" evidence="1">
    <location>
        <begin position="69"/>
        <end position="96"/>
    </location>
</feature>
<dbReference type="WBParaSite" id="HPLM_0001649401-mRNA-1">
    <property type="protein sequence ID" value="HPLM_0001649401-mRNA-1"/>
    <property type="gene ID" value="HPLM_0001649401"/>
</dbReference>
<dbReference type="Proteomes" id="UP000268014">
    <property type="component" value="Unassembled WGS sequence"/>
</dbReference>
<dbReference type="AlphaFoldDB" id="A0A0N4WXF2"/>
<feature type="compositionally biased region" description="Acidic residues" evidence="2">
    <location>
        <begin position="359"/>
        <end position="371"/>
    </location>
</feature>
<dbReference type="STRING" id="6290.A0A0N4WXF2"/>
<evidence type="ECO:0000313" key="4">
    <source>
        <dbReference type="Proteomes" id="UP000268014"/>
    </source>
</evidence>
<evidence type="ECO:0000313" key="5">
    <source>
        <dbReference type="WBParaSite" id="HPLM_0001649401-mRNA-1"/>
    </source>
</evidence>
<dbReference type="OrthoDB" id="5821911at2759"/>
<reference evidence="3 4" key="2">
    <citation type="submission" date="2018-11" db="EMBL/GenBank/DDBJ databases">
        <authorList>
            <consortium name="Pathogen Informatics"/>
        </authorList>
    </citation>
    <scope>NUCLEOTIDE SEQUENCE [LARGE SCALE GENOMIC DNA]</scope>
    <source>
        <strain evidence="3 4">MHpl1</strain>
    </source>
</reference>
<protein>
    <submittedName>
        <fullName evidence="5">BZIP domain-containing protein</fullName>
    </submittedName>
</protein>
<organism evidence="5">
    <name type="scientific">Haemonchus placei</name>
    <name type="common">Barber's pole worm</name>
    <dbReference type="NCBI Taxonomy" id="6290"/>
    <lineage>
        <taxon>Eukaryota</taxon>
        <taxon>Metazoa</taxon>
        <taxon>Ecdysozoa</taxon>
        <taxon>Nematoda</taxon>
        <taxon>Chromadorea</taxon>
        <taxon>Rhabditida</taxon>
        <taxon>Rhabditina</taxon>
        <taxon>Rhabditomorpha</taxon>
        <taxon>Strongyloidea</taxon>
        <taxon>Trichostrongylidae</taxon>
        <taxon>Haemonchus</taxon>
    </lineage>
</organism>
<feature type="compositionally biased region" description="Polar residues" evidence="2">
    <location>
        <begin position="374"/>
        <end position="383"/>
    </location>
</feature>
<evidence type="ECO:0000256" key="2">
    <source>
        <dbReference type="SAM" id="MobiDB-lite"/>
    </source>
</evidence>
<keyword evidence="4" id="KW-1185">Reference proteome</keyword>
<feature type="region of interest" description="Disordered" evidence="2">
    <location>
        <begin position="359"/>
        <end position="383"/>
    </location>
</feature>
<accession>A0A0N4WXF2</accession>
<evidence type="ECO:0000313" key="3">
    <source>
        <dbReference type="EMBL" id="VDO60225.1"/>
    </source>
</evidence>
<sequence length="478" mass="53944">MSEGVTKNDLAAFFGTKTWNSEQNSLWKTMSDQNNKGMTRDYYAKTNQSLVRKIRRLEVIIVLHNMDELSQNRKLVEELRNENAMLRKRLAESEDLDSPGRIEALINERIKKKMDRLNFISRRAIAVLNRSASELKNVFEDFGVELLPEANGLFEEDCDKQLRLLSNTKPPLAPVSESPPLVTRQETICERVANRENEIETPVATHMAKRSRRSELFGRCNNARTQGYDEDSSPQQCVDLPEKSVDSVATPLVLVRRTGLDTPAVEWTETDTHIDLLSVQPIMGNCFSLKHKDKGIGDHPTVTRWLASCDFSSVPDVDDLPSEIAGKTSSDCVVFDSVLGAEHIEGDCDGYITALENLDSEEGDGSGDTVEELAQSSCDDNPQQNLYVQLDDESVYETSDEQGPNEIEKAVELPESLYVTQVEDVDGEEEDDVVDEMAENLVSPRIDLESLVDRKGRVRRSERVQLYLDEKRQLSQRL</sequence>
<proteinExistence type="predicted"/>
<evidence type="ECO:0000256" key="1">
    <source>
        <dbReference type="SAM" id="Coils"/>
    </source>
</evidence>
<dbReference type="OMA" id="TRQETIC"/>
<dbReference type="EMBL" id="UZAF01019446">
    <property type="protein sequence ID" value="VDO60225.1"/>
    <property type="molecule type" value="Genomic_DNA"/>
</dbReference>
<keyword evidence="1" id="KW-0175">Coiled coil</keyword>
<reference evidence="5" key="1">
    <citation type="submission" date="2017-02" db="UniProtKB">
        <authorList>
            <consortium name="WormBaseParasite"/>
        </authorList>
    </citation>
    <scope>IDENTIFICATION</scope>
</reference>
<gene>
    <name evidence="3" type="ORF">HPLM_LOCUS16486</name>
</gene>
<name>A0A0N4WXF2_HAEPC</name>